<dbReference type="GO" id="GO:0008641">
    <property type="term" value="F:ubiquitin-like modifier activating enzyme activity"/>
    <property type="evidence" value="ECO:0007669"/>
    <property type="project" value="InterPro"/>
</dbReference>
<reference evidence="3" key="1">
    <citation type="journal article" date="2018" name="Genome Announc.">
        <title>Complete Genome Sequence of the Methanococcus maripaludis Type Strain JJ (DSM 2067), a Model for Selenoprotein Synthesis in Archaea.</title>
        <authorList>
            <person name="Poehlein A."/>
            <person name="Heym D."/>
            <person name="Quitzke V."/>
            <person name="Fersch J."/>
            <person name="Daniel R."/>
            <person name="Rother M."/>
        </authorList>
    </citation>
    <scope>NUCLEOTIDE SEQUENCE [LARGE SCALE GENOMIC DNA]</scope>
    <source>
        <strain evidence="3">DSM 2067</strain>
    </source>
</reference>
<dbReference type="Gene3D" id="3.40.50.720">
    <property type="entry name" value="NAD(P)-binding Rossmann-like Domain"/>
    <property type="match status" value="1"/>
</dbReference>
<gene>
    <name evidence="2" type="ORF">MMJJ_16020</name>
</gene>
<dbReference type="Pfam" id="PF00899">
    <property type="entry name" value="ThiF"/>
    <property type="match status" value="1"/>
</dbReference>
<sequence length="217" mass="24334">MSILNKYIICVVFMDIKALEDKLKPKGTVSIIGCGRLGIRIAMDLLEVHRGGFEKIQIFDAARIDQNDIVHRKHGAKLGEYKINFLKEFFPEKIEAFFEDVNEENIKKITGDVVLIVFAGGNTLPIRKKIVDYCNNTKKVAIGTNGVFGFDPAIKIGDAKTEKGPVEFLKVESEGHLVVGTGKFIKDMEPITPYTLDEMAKHLVIESLKIKKELLKN</sequence>
<evidence type="ECO:0000313" key="3">
    <source>
        <dbReference type="Proteomes" id="UP000239462"/>
    </source>
</evidence>
<proteinExistence type="predicted"/>
<name>A0A2L1CCC8_METMI</name>
<feature type="domain" description="THIF-type NAD/FAD binding fold" evidence="1">
    <location>
        <begin position="22"/>
        <end position="150"/>
    </location>
</feature>
<dbReference type="InterPro" id="IPR035985">
    <property type="entry name" value="Ubiquitin-activating_enz"/>
</dbReference>
<organism evidence="2 3">
    <name type="scientific">Methanococcus maripaludis</name>
    <name type="common">Methanococcus deltae</name>
    <dbReference type="NCBI Taxonomy" id="39152"/>
    <lineage>
        <taxon>Archaea</taxon>
        <taxon>Methanobacteriati</taxon>
        <taxon>Methanobacteriota</taxon>
        <taxon>Methanomada group</taxon>
        <taxon>Methanococci</taxon>
        <taxon>Methanococcales</taxon>
        <taxon>Methanococcaceae</taxon>
        <taxon>Methanococcus</taxon>
    </lineage>
</organism>
<protein>
    <submittedName>
        <fullName evidence="2">Thiamine biosynthesis protein ThiF</fullName>
    </submittedName>
</protein>
<dbReference type="Proteomes" id="UP000239462">
    <property type="component" value="Chromosome"/>
</dbReference>
<evidence type="ECO:0000259" key="1">
    <source>
        <dbReference type="Pfam" id="PF00899"/>
    </source>
</evidence>
<accession>A0A2L1CCC8</accession>
<dbReference type="CDD" id="cd01483">
    <property type="entry name" value="E1_enzyme_family"/>
    <property type="match status" value="1"/>
</dbReference>
<dbReference type="SUPFAM" id="SSF69572">
    <property type="entry name" value="Activating enzymes of the ubiquitin-like proteins"/>
    <property type="match status" value="1"/>
</dbReference>
<dbReference type="EMBL" id="CP026606">
    <property type="protein sequence ID" value="AVB76973.1"/>
    <property type="molecule type" value="Genomic_DNA"/>
</dbReference>
<dbReference type="AlphaFoldDB" id="A0A2L1CCC8"/>
<evidence type="ECO:0000313" key="2">
    <source>
        <dbReference type="EMBL" id="AVB76973.1"/>
    </source>
</evidence>
<dbReference type="InterPro" id="IPR000594">
    <property type="entry name" value="ThiF_NAD_FAD-bd"/>
</dbReference>
<dbReference type="KEGG" id="mmad:MMJJ_16020"/>